<dbReference type="RefSeq" id="WP_179824685.1">
    <property type="nucleotide sequence ID" value="NZ_JACCFS010000001.1"/>
</dbReference>
<feature type="signal peptide" evidence="6">
    <location>
        <begin position="1"/>
        <end position="28"/>
    </location>
</feature>
<keyword evidence="2 4" id="KW-0813">Transport</keyword>
<evidence type="ECO:0000313" key="9">
    <source>
        <dbReference type="Proteomes" id="UP000572051"/>
    </source>
</evidence>
<dbReference type="CDD" id="cd13565">
    <property type="entry name" value="PBP2_PstS"/>
    <property type="match status" value="1"/>
</dbReference>
<dbReference type="PIRSF" id="PIRSF002756">
    <property type="entry name" value="PstS"/>
    <property type="match status" value="1"/>
</dbReference>
<proteinExistence type="inferred from homology"/>
<comment type="similarity">
    <text evidence="1 4">Belongs to the PstS family.</text>
</comment>
<dbReference type="GO" id="GO:0035435">
    <property type="term" value="P:phosphate ion transmembrane transport"/>
    <property type="evidence" value="ECO:0007669"/>
    <property type="project" value="InterPro"/>
</dbReference>
<dbReference type="GO" id="GO:0043190">
    <property type="term" value="C:ATP-binding cassette (ABC) transporter complex"/>
    <property type="evidence" value="ECO:0007669"/>
    <property type="project" value="InterPro"/>
</dbReference>
<dbReference type="PANTHER" id="PTHR42996:SF1">
    <property type="entry name" value="PHOSPHATE-BINDING PROTEIN PSTS"/>
    <property type="match status" value="1"/>
</dbReference>
<feature type="compositionally biased region" description="Acidic residues" evidence="5">
    <location>
        <begin position="374"/>
        <end position="403"/>
    </location>
</feature>
<reference evidence="8 9" key="1">
    <citation type="submission" date="2020-07" db="EMBL/GenBank/DDBJ databases">
        <title>Sequencing the genomes of 1000 actinobacteria strains.</title>
        <authorList>
            <person name="Klenk H.-P."/>
        </authorList>
    </citation>
    <scope>NUCLEOTIDE SEQUENCE [LARGE SCALE GENOMIC DNA]</scope>
    <source>
        <strain evidence="8 9">DSM 44442</strain>
    </source>
</reference>
<comment type="caution">
    <text evidence="8">The sequence shown here is derived from an EMBL/GenBank/DDBJ whole genome shotgun (WGS) entry which is preliminary data.</text>
</comment>
<accession>A0A7Z0EQM7</accession>
<dbReference type="Proteomes" id="UP000572051">
    <property type="component" value="Unassembled WGS sequence"/>
</dbReference>
<dbReference type="GO" id="GO:0042301">
    <property type="term" value="F:phosphate ion binding"/>
    <property type="evidence" value="ECO:0007669"/>
    <property type="project" value="InterPro"/>
</dbReference>
<dbReference type="SUPFAM" id="SSF53850">
    <property type="entry name" value="Periplasmic binding protein-like II"/>
    <property type="match status" value="1"/>
</dbReference>
<evidence type="ECO:0000256" key="5">
    <source>
        <dbReference type="SAM" id="MobiDB-lite"/>
    </source>
</evidence>
<dbReference type="NCBIfam" id="TIGR00975">
    <property type="entry name" value="3a0107s03"/>
    <property type="match status" value="1"/>
</dbReference>
<feature type="domain" description="PBP" evidence="7">
    <location>
        <begin position="32"/>
        <end position="326"/>
    </location>
</feature>
<protein>
    <recommendedName>
        <fullName evidence="4">Phosphate-binding protein</fullName>
    </recommendedName>
</protein>
<dbReference type="InterPro" id="IPR005673">
    <property type="entry name" value="ABC_phos-bd_PstS"/>
</dbReference>
<dbReference type="EMBL" id="JACCFS010000001">
    <property type="protein sequence ID" value="NYJ35500.1"/>
    <property type="molecule type" value="Genomic_DNA"/>
</dbReference>
<dbReference type="PROSITE" id="PS51257">
    <property type="entry name" value="PROKAR_LIPOPROTEIN"/>
    <property type="match status" value="1"/>
</dbReference>
<evidence type="ECO:0000256" key="6">
    <source>
        <dbReference type="SAM" id="SignalP"/>
    </source>
</evidence>
<dbReference type="AlphaFoldDB" id="A0A7Z0EQM7"/>
<dbReference type="InterPro" id="IPR050962">
    <property type="entry name" value="Phosphate-bind_PstS"/>
</dbReference>
<keyword evidence="3 4" id="KW-0592">Phosphate transport</keyword>
<name>A0A7Z0EQM7_9ACTN</name>
<feature type="region of interest" description="Disordered" evidence="5">
    <location>
        <begin position="355"/>
        <end position="403"/>
    </location>
</feature>
<feature type="chain" id="PRO_5038984807" description="Phosphate-binding protein" evidence="6">
    <location>
        <begin position="29"/>
        <end position="403"/>
    </location>
</feature>
<organism evidence="8 9">
    <name type="scientific">Nocardiopsis aegyptia</name>
    <dbReference type="NCBI Taxonomy" id="220378"/>
    <lineage>
        <taxon>Bacteria</taxon>
        <taxon>Bacillati</taxon>
        <taxon>Actinomycetota</taxon>
        <taxon>Actinomycetes</taxon>
        <taxon>Streptosporangiales</taxon>
        <taxon>Nocardiopsidaceae</taxon>
        <taxon>Nocardiopsis</taxon>
    </lineage>
</organism>
<evidence type="ECO:0000256" key="1">
    <source>
        <dbReference type="ARBA" id="ARBA00008725"/>
    </source>
</evidence>
<dbReference type="Gene3D" id="3.40.190.10">
    <property type="entry name" value="Periplasmic binding protein-like II"/>
    <property type="match status" value="2"/>
</dbReference>
<evidence type="ECO:0000259" key="7">
    <source>
        <dbReference type="Pfam" id="PF12849"/>
    </source>
</evidence>
<evidence type="ECO:0000256" key="3">
    <source>
        <dbReference type="ARBA" id="ARBA00022592"/>
    </source>
</evidence>
<keyword evidence="6" id="KW-0732">Signal</keyword>
<dbReference type="Pfam" id="PF12849">
    <property type="entry name" value="PBP_like_2"/>
    <property type="match status" value="1"/>
</dbReference>
<evidence type="ECO:0000256" key="4">
    <source>
        <dbReference type="PIRNR" id="PIRNR002756"/>
    </source>
</evidence>
<dbReference type="InterPro" id="IPR024370">
    <property type="entry name" value="PBP_domain"/>
</dbReference>
<keyword evidence="9" id="KW-1185">Reference proteome</keyword>
<gene>
    <name evidence="8" type="ORF">HNR10_003381</name>
</gene>
<evidence type="ECO:0000256" key="2">
    <source>
        <dbReference type="ARBA" id="ARBA00022448"/>
    </source>
</evidence>
<evidence type="ECO:0000313" key="8">
    <source>
        <dbReference type="EMBL" id="NYJ35500.1"/>
    </source>
</evidence>
<sequence length="403" mass="42073">MRNGRSKLAVLAAIPLLAAACSSGGGDAGTDEASGDLSGTLTGAGASFPDPLFQDWIYTYNEVQPGVEVNYQSVGSGAGVEQFLEETVDFGSSEEPLTEEELQTALDTRGCEAVQFPVVFGSVVVAFDNPDLDGLVLDAEAVAGIFAGRITSFDDPAIADLNPDMDLPDDEIVPVHRSDGSGTTKVFTHYLSTEVDWWAEEFGADKEIQWADGLVGGQQNDGVAQGITQNPGGVGYVNQSFAMEAGLSTASIVNEDGNPIEPTLEATTIASEEAEIPENFQFTIDNIGGEGYPIAGSNFIFTYTCGYDSATADMITDFWTWAMTDEAADDLALELGYAPLGDSLKERVLETVELTNAESGGLPGDPGSAAEGDAGAEDEEAEGDAAEATDAEATDAEATDSEE</sequence>
<dbReference type="PANTHER" id="PTHR42996">
    <property type="entry name" value="PHOSPHATE-BINDING PROTEIN PSTS"/>
    <property type="match status" value="1"/>
</dbReference>